<evidence type="ECO:0000256" key="1">
    <source>
        <dbReference type="HAMAP-Rule" id="MF_00598"/>
    </source>
</evidence>
<organism evidence="2 3">
    <name type="scientific">Candidatus Muproteobacteria bacterium RBG_16_60_9</name>
    <dbReference type="NCBI Taxonomy" id="1817755"/>
    <lineage>
        <taxon>Bacteria</taxon>
        <taxon>Pseudomonadati</taxon>
        <taxon>Pseudomonadota</taxon>
        <taxon>Candidatus Muproteobacteria</taxon>
    </lineage>
</organism>
<reference evidence="2 3" key="1">
    <citation type="journal article" date="2016" name="Nat. Commun.">
        <title>Thousands of microbial genomes shed light on interconnected biogeochemical processes in an aquifer system.</title>
        <authorList>
            <person name="Anantharaman K."/>
            <person name="Brown C.T."/>
            <person name="Hug L.A."/>
            <person name="Sharon I."/>
            <person name="Castelle C.J."/>
            <person name="Probst A.J."/>
            <person name="Thomas B.C."/>
            <person name="Singh A."/>
            <person name="Wilkins M.J."/>
            <person name="Karaoz U."/>
            <person name="Brodie E.L."/>
            <person name="Williams K.H."/>
            <person name="Hubbard S.S."/>
            <person name="Banfield J.F."/>
        </authorList>
    </citation>
    <scope>NUCLEOTIDE SEQUENCE [LARGE SCALE GENOMIC DNA]</scope>
</reference>
<protein>
    <recommendedName>
        <fullName evidence="1">Protein Smg homolog</fullName>
    </recommendedName>
</protein>
<name>A0A1F6UW14_9PROT</name>
<proteinExistence type="inferred from homology"/>
<dbReference type="AlphaFoldDB" id="A0A1F6UW14"/>
<evidence type="ECO:0000313" key="2">
    <source>
        <dbReference type="EMBL" id="OGI61542.1"/>
    </source>
</evidence>
<dbReference type="Proteomes" id="UP000179076">
    <property type="component" value="Unassembled WGS sequence"/>
</dbReference>
<comment type="caution">
    <text evidence="2">The sequence shown here is derived from an EMBL/GenBank/DDBJ whole genome shotgun (WGS) entry which is preliminary data.</text>
</comment>
<dbReference type="PANTHER" id="PTHR38692">
    <property type="entry name" value="PROTEIN SMG"/>
    <property type="match status" value="1"/>
</dbReference>
<comment type="similarity">
    <text evidence="1">Belongs to the Smg family.</text>
</comment>
<evidence type="ECO:0000313" key="3">
    <source>
        <dbReference type="Proteomes" id="UP000179076"/>
    </source>
</evidence>
<dbReference type="PANTHER" id="PTHR38692:SF1">
    <property type="entry name" value="PROTEIN SMG"/>
    <property type="match status" value="1"/>
</dbReference>
<dbReference type="HAMAP" id="MF_00598">
    <property type="entry name" value="Smg"/>
    <property type="match status" value="1"/>
</dbReference>
<gene>
    <name evidence="1" type="primary">smg</name>
    <name evidence="2" type="ORF">A2W18_04345</name>
</gene>
<sequence>MKESVFDVLVYLFENYMDDRPELPANQKQLALELSEAGFHRGEIRKAFRWLDGLSAEHHLAPGQPLHRDPAAIRHYDAMEMRKLDTTCRGFLLLMEQHSALDARTRELVIERAMALELEEITLEQLKWIVLVVLSRQPGAEYAHALVEDMVYDDLQGQGQLH</sequence>
<dbReference type="InterPro" id="IPR007456">
    <property type="entry name" value="Smg"/>
</dbReference>
<dbReference type="EMBL" id="MFSP01000193">
    <property type="protein sequence ID" value="OGI61542.1"/>
    <property type="molecule type" value="Genomic_DNA"/>
</dbReference>
<dbReference type="Pfam" id="PF04361">
    <property type="entry name" value="DUF494"/>
    <property type="match status" value="1"/>
</dbReference>
<accession>A0A1F6UW14</accession>